<evidence type="ECO:0000313" key="2">
    <source>
        <dbReference type="EMBL" id="GFS06003.1"/>
    </source>
</evidence>
<evidence type="ECO:0000256" key="1">
    <source>
        <dbReference type="SAM" id="Phobius"/>
    </source>
</evidence>
<keyword evidence="1" id="KW-1133">Transmembrane helix</keyword>
<sequence>MLRQGLKSLVLDPQAITVMTALIILMANTQVWSVALSALACLPWWWCEHCSLHCWDGVGDTAALRDNLSIWSGPSRRRRGGGDKKPG</sequence>
<feature type="transmembrane region" description="Helical" evidence="1">
    <location>
        <begin position="21"/>
        <end position="46"/>
    </location>
</feature>
<organism evidence="2 3">
    <name type="scientific">Elysia marginata</name>
    <dbReference type="NCBI Taxonomy" id="1093978"/>
    <lineage>
        <taxon>Eukaryota</taxon>
        <taxon>Metazoa</taxon>
        <taxon>Spiralia</taxon>
        <taxon>Lophotrochozoa</taxon>
        <taxon>Mollusca</taxon>
        <taxon>Gastropoda</taxon>
        <taxon>Heterobranchia</taxon>
        <taxon>Euthyneura</taxon>
        <taxon>Panpulmonata</taxon>
        <taxon>Sacoglossa</taxon>
        <taxon>Placobranchoidea</taxon>
        <taxon>Plakobranchidae</taxon>
        <taxon>Elysia</taxon>
    </lineage>
</organism>
<dbReference type="Proteomes" id="UP000762676">
    <property type="component" value="Unassembled WGS sequence"/>
</dbReference>
<keyword evidence="1" id="KW-0472">Membrane</keyword>
<gene>
    <name evidence="2" type="ORF">ElyMa_006533300</name>
</gene>
<reference evidence="2 3" key="1">
    <citation type="journal article" date="2021" name="Elife">
        <title>Chloroplast acquisition without the gene transfer in kleptoplastic sea slugs, Plakobranchus ocellatus.</title>
        <authorList>
            <person name="Maeda T."/>
            <person name="Takahashi S."/>
            <person name="Yoshida T."/>
            <person name="Shimamura S."/>
            <person name="Takaki Y."/>
            <person name="Nagai Y."/>
            <person name="Toyoda A."/>
            <person name="Suzuki Y."/>
            <person name="Arimoto A."/>
            <person name="Ishii H."/>
            <person name="Satoh N."/>
            <person name="Nishiyama T."/>
            <person name="Hasebe M."/>
            <person name="Maruyama T."/>
            <person name="Minagawa J."/>
            <person name="Obokata J."/>
            <person name="Shigenobu S."/>
        </authorList>
    </citation>
    <scope>NUCLEOTIDE SEQUENCE [LARGE SCALE GENOMIC DNA]</scope>
</reference>
<proteinExistence type="predicted"/>
<protein>
    <submittedName>
        <fullName evidence="2">Uncharacterized protein</fullName>
    </submittedName>
</protein>
<comment type="caution">
    <text evidence="2">The sequence shown here is derived from an EMBL/GenBank/DDBJ whole genome shotgun (WGS) entry which is preliminary data.</text>
</comment>
<dbReference type="EMBL" id="BMAT01013121">
    <property type="protein sequence ID" value="GFS06003.1"/>
    <property type="molecule type" value="Genomic_DNA"/>
</dbReference>
<keyword evidence="1" id="KW-0812">Transmembrane</keyword>
<keyword evidence="3" id="KW-1185">Reference proteome</keyword>
<accession>A0AAV4I6F4</accession>
<evidence type="ECO:0000313" key="3">
    <source>
        <dbReference type="Proteomes" id="UP000762676"/>
    </source>
</evidence>
<name>A0AAV4I6F4_9GAST</name>
<dbReference type="AlphaFoldDB" id="A0AAV4I6F4"/>